<dbReference type="SUPFAM" id="SSF56935">
    <property type="entry name" value="Porins"/>
    <property type="match status" value="1"/>
</dbReference>
<dbReference type="Gene3D" id="2.40.160.60">
    <property type="entry name" value="Outer membrane protein transport protein (OMPP1/FadL/TodX)"/>
    <property type="match status" value="1"/>
</dbReference>
<evidence type="ECO:0000256" key="1">
    <source>
        <dbReference type="SAM" id="SignalP"/>
    </source>
</evidence>
<comment type="caution">
    <text evidence="2">The sequence shown here is derived from an EMBL/GenBank/DDBJ whole genome shotgun (WGS) entry which is preliminary data.</text>
</comment>
<protein>
    <submittedName>
        <fullName evidence="2">Transporter</fullName>
    </submittedName>
</protein>
<dbReference type="Proteomes" id="UP000651668">
    <property type="component" value="Unassembled WGS sequence"/>
</dbReference>
<evidence type="ECO:0000313" key="3">
    <source>
        <dbReference type="Proteomes" id="UP000651668"/>
    </source>
</evidence>
<keyword evidence="3" id="KW-1185">Reference proteome</keyword>
<name>A0A916XHF4_9SPHI</name>
<dbReference type="AlphaFoldDB" id="A0A916XHF4"/>
<organism evidence="2 3">
    <name type="scientific">Pedobacter quisquiliarum</name>
    <dbReference type="NCBI Taxonomy" id="1834438"/>
    <lineage>
        <taxon>Bacteria</taxon>
        <taxon>Pseudomonadati</taxon>
        <taxon>Bacteroidota</taxon>
        <taxon>Sphingobacteriia</taxon>
        <taxon>Sphingobacteriales</taxon>
        <taxon>Sphingobacteriaceae</taxon>
        <taxon>Pedobacter</taxon>
    </lineage>
</organism>
<gene>
    <name evidence="2" type="ORF">GCM10011387_27030</name>
</gene>
<keyword evidence="1" id="KW-0732">Signal</keyword>
<feature type="chain" id="PRO_5037357194" evidence="1">
    <location>
        <begin position="22"/>
        <end position="504"/>
    </location>
</feature>
<dbReference type="RefSeq" id="WP_188627454.1">
    <property type="nucleotide sequence ID" value="NZ_BMIL01000009.1"/>
</dbReference>
<feature type="signal peptide" evidence="1">
    <location>
        <begin position="1"/>
        <end position="21"/>
    </location>
</feature>
<reference evidence="2" key="1">
    <citation type="journal article" date="2014" name="Int. J. Syst. Evol. Microbiol.">
        <title>Complete genome sequence of Corynebacterium casei LMG S-19264T (=DSM 44701T), isolated from a smear-ripened cheese.</title>
        <authorList>
            <consortium name="US DOE Joint Genome Institute (JGI-PGF)"/>
            <person name="Walter F."/>
            <person name="Albersmeier A."/>
            <person name="Kalinowski J."/>
            <person name="Ruckert C."/>
        </authorList>
    </citation>
    <scope>NUCLEOTIDE SEQUENCE</scope>
    <source>
        <strain evidence="2">CGMCC 1.15343</strain>
    </source>
</reference>
<reference evidence="2" key="2">
    <citation type="submission" date="2020-09" db="EMBL/GenBank/DDBJ databases">
        <authorList>
            <person name="Sun Q."/>
            <person name="Zhou Y."/>
        </authorList>
    </citation>
    <scope>NUCLEOTIDE SEQUENCE</scope>
    <source>
        <strain evidence="2">CGMCC 1.15343</strain>
    </source>
</reference>
<accession>A0A916XHF4</accession>
<evidence type="ECO:0000313" key="2">
    <source>
        <dbReference type="EMBL" id="GGC72075.1"/>
    </source>
</evidence>
<proteinExistence type="predicted"/>
<dbReference type="EMBL" id="BMIL01000009">
    <property type="protein sequence ID" value="GGC72075.1"/>
    <property type="molecule type" value="Genomic_DNA"/>
</dbReference>
<sequence>MKKFISTLILATVAGTGTLYAQYASDALRFSQGNYGSSSRFKGLGGAQIGLGGDMSSLGANPAGLGMFTRSEFSITPEFNNASADAVYLGQRTKDSKNHLNLNQAGAVFYTPIRKRQGADLNKGALSIVWGVGFNRTNDFNANFRYDGQNAQNSMTDYFAQIATGVTQDKFGDNSLEAKAYDSGLIVADANDPTRYYAATEVPNVQQNYDFRTGSTSEFNVAAGLNISNQLYLGASLGFVNIRYDRNSEFLESGVQTLNDLTTEDYSFSYRINQLTDGSGVNGRLGLIFKPTSTLRIGATFQTPTWLHIQDNWSESLYTEYTASNGGVTSFPTQADNYLTEYNLRTPYKGSLGASLILGNNALISADIDYIDYASMKLSNSDNYLSNSTIADNNAEIKDQYTGAINYRVGGEYKLGPVALRAGFGLNGSPYADDDDNVFDTKIYSGGLGYRYNNYYFDVAYQRVETTNTFSPYQLALNNPVGPAPVANVNFAKNNVFLTFGVRF</sequence>